<comment type="similarity">
    <text evidence="2">Belongs to the selectin/LECAM family.</text>
</comment>
<organism evidence="29 30">
    <name type="scientific">Pleuronectes platessa</name>
    <name type="common">European plaice</name>
    <dbReference type="NCBI Taxonomy" id="8262"/>
    <lineage>
        <taxon>Eukaryota</taxon>
        <taxon>Metazoa</taxon>
        <taxon>Chordata</taxon>
        <taxon>Craniata</taxon>
        <taxon>Vertebrata</taxon>
        <taxon>Euteleostomi</taxon>
        <taxon>Actinopterygii</taxon>
        <taxon>Neopterygii</taxon>
        <taxon>Teleostei</taxon>
        <taxon>Neoteleostei</taxon>
        <taxon>Acanthomorphata</taxon>
        <taxon>Carangaria</taxon>
        <taxon>Pleuronectiformes</taxon>
        <taxon>Pleuronectoidei</taxon>
        <taxon>Pleuronectidae</taxon>
        <taxon>Pleuronectes</taxon>
    </lineage>
</organism>
<keyword evidence="4 23" id="KW-0245">EGF-like domain</keyword>
<evidence type="ECO:0000256" key="2">
    <source>
        <dbReference type="ARBA" id="ARBA00007360"/>
    </source>
</evidence>
<evidence type="ECO:0000256" key="4">
    <source>
        <dbReference type="ARBA" id="ARBA00022536"/>
    </source>
</evidence>
<dbReference type="CDD" id="cd00033">
    <property type="entry name" value="CCP"/>
    <property type="match status" value="11"/>
</dbReference>
<dbReference type="PROSITE" id="PS50923">
    <property type="entry name" value="SUSHI"/>
    <property type="match status" value="11"/>
</dbReference>
<evidence type="ECO:0000256" key="23">
    <source>
        <dbReference type="PROSITE-ProRule" id="PRU00076"/>
    </source>
</evidence>
<dbReference type="EMBL" id="CADEAL010003391">
    <property type="protein sequence ID" value="CAB1444491.1"/>
    <property type="molecule type" value="Genomic_DNA"/>
</dbReference>
<feature type="disulfide bond" evidence="24">
    <location>
        <begin position="226"/>
        <end position="253"/>
    </location>
</feature>
<keyword evidence="30" id="KW-1185">Reference proteome</keyword>
<feature type="domain" description="EGF-like" evidence="26">
    <location>
        <begin position="155"/>
        <end position="191"/>
    </location>
</feature>
<evidence type="ECO:0000256" key="21">
    <source>
        <dbReference type="ARBA" id="ARBA00043124"/>
    </source>
</evidence>
<evidence type="ECO:0000256" key="16">
    <source>
        <dbReference type="ARBA" id="ARBA00023180"/>
    </source>
</evidence>
<evidence type="ECO:0000256" key="15">
    <source>
        <dbReference type="ARBA" id="ARBA00023157"/>
    </source>
</evidence>
<evidence type="ECO:0000256" key="7">
    <source>
        <dbReference type="ARBA" id="ARBA00022723"/>
    </source>
</evidence>
<dbReference type="FunFam" id="3.10.100.10:FF:000007">
    <property type="entry name" value="L-selectin"/>
    <property type="match status" value="1"/>
</dbReference>
<dbReference type="SUPFAM" id="SSF57196">
    <property type="entry name" value="EGF/Laminin"/>
    <property type="match status" value="1"/>
</dbReference>
<comment type="caution">
    <text evidence="23">Lacks conserved residue(s) required for the propagation of feature annotation.</text>
</comment>
<dbReference type="SUPFAM" id="SSF57535">
    <property type="entry name" value="Complement control module/SCR domain"/>
    <property type="match status" value="11"/>
</dbReference>
<dbReference type="FunFam" id="2.10.70.10:FF:000001">
    <property type="entry name" value="Selectin P"/>
    <property type="match status" value="8"/>
</dbReference>
<feature type="transmembrane region" description="Helical" evidence="25">
    <location>
        <begin position="887"/>
        <end position="913"/>
    </location>
</feature>
<keyword evidence="12" id="KW-0130">Cell adhesion</keyword>
<keyword evidence="15 23" id="KW-1015">Disulfide bond</keyword>
<evidence type="ECO:0000256" key="6">
    <source>
        <dbReference type="ARBA" id="ARBA00022692"/>
    </source>
</evidence>
<dbReference type="InterPro" id="IPR018378">
    <property type="entry name" value="C-type_lectin_CS"/>
</dbReference>
<feature type="domain" description="Sushi" evidence="28">
    <location>
        <begin position="506"/>
        <end position="567"/>
    </location>
</feature>
<feature type="domain" description="Sushi" evidence="28">
    <location>
        <begin position="754"/>
        <end position="816"/>
    </location>
</feature>
<dbReference type="GO" id="GO:0007155">
    <property type="term" value="P:cell adhesion"/>
    <property type="evidence" value="ECO:0007669"/>
    <property type="project" value="UniProtKB-KW"/>
</dbReference>
<feature type="domain" description="Sushi" evidence="28">
    <location>
        <begin position="630"/>
        <end position="691"/>
    </location>
</feature>
<evidence type="ECO:0000256" key="12">
    <source>
        <dbReference type="ARBA" id="ARBA00022889"/>
    </source>
</evidence>
<feature type="disulfide bond" evidence="23">
    <location>
        <begin position="181"/>
        <end position="190"/>
    </location>
</feature>
<dbReference type="SMART" id="SM00032">
    <property type="entry name" value="CCP"/>
    <property type="match status" value="11"/>
</dbReference>
<dbReference type="InterPro" id="IPR001304">
    <property type="entry name" value="C-type_lectin-like"/>
</dbReference>
<evidence type="ECO:0000256" key="9">
    <source>
        <dbReference type="ARBA" id="ARBA00022734"/>
    </source>
</evidence>
<dbReference type="InterPro" id="IPR002396">
    <property type="entry name" value="Selectin_superfamily"/>
</dbReference>
<proteinExistence type="inferred from homology"/>
<keyword evidence="16" id="KW-0325">Glycoprotein</keyword>
<evidence type="ECO:0000256" key="11">
    <source>
        <dbReference type="ARBA" id="ARBA00022837"/>
    </source>
</evidence>
<feature type="disulfide bond" evidence="24">
    <location>
        <begin position="662"/>
        <end position="689"/>
    </location>
</feature>
<evidence type="ECO:0000313" key="30">
    <source>
        <dbReference type="Proteomes" id="UP001153269"/>
    </source>
</evidence>
<feature type="disulfide bond" evidence="24">
    <location>
        <begin position="724"/>
        <end position="751"/>
    </location>
</feature>
<keyword evidence="7" id="KW-0479">Metal-binding</keyword>
<dbReference type="SUPFAM" id="SSF56436">
    <property type="entry name" value="C-type lectin-like"/>
    <property type="match status" value="1"/>
</dbReference>
<dbReference type="GO" id="GO:0030246">
    <property type="term" value="F:carbohydrate binding"/>
    <property type="evidence" value="ECO:0007669"/>
    <property type="project" value="UniProtKB-KW"/>
</dbReference>
<keyword evidence="3" id="KW-1003">Cell membrane</keyword>
<evidence type="ECO:0000259" key="26">
    <source>
        <dbReference type="PROSITE" id="PS50026"/>
    </source>
</evidence>
<dbReference type="PROSITE" id="PS00022">
    <property type="entry name" value="EGF_1"/>
    <property type="match status" value="1"/>
</dbReference>
<dbReference type="InterPro" id="IPR050350">
    <property type="entry name" value="Compl-Cell_Adhes-Reg"/>
</dbReference>
<dbReference type="AlphaFoldDB" id="A0A9N7YU41"/>
<name>A0A9N7YU41_PLEPL</name>
<feature type="disulfide bond" evidence="24">
    <location>
        <begin position="476"/>
        <end position="503"/>
    </location>
</feature>
<keyword evidence="5 24" id="KW-0768">Sushi</keyword>
<feature type="domain" description="C-type lectin" evidence="27">
    <location>
        <begin position="35"/>
        <end position="155"/>
    </location>
</feature>
<evidence type="ECO:0000256" key="14">
    <source>
        <dbReference type="ARBA" id="ARBA00023136"/>
    </source>
</evidence>
<dbReference type="Pfam" id="PF00008">
    <property type="entry name" value="EGF"/>
    <property type="match status" value="1"/>
</dbReference>
<comment type="caution">
    <text evidence="29">The sequence shown here is derived from an EMBL/GenBank/DDBJ whole genome shotgun (WGS) entry which is preliminary data.</text>
</comment>
<dbReference type="PROSITE" id="PS01186">
    <property type="entry name" value="EGF_2"/>
    <property type="match status" value="1"/>
</dbReference>
<keyword evidence="14 25" id="KW-0472">Membrane</keyword>
<feature type="domain" description="Sushi" evidence="28">
    <location>
        <begin position="382"/>
        <end position="443"/>
    </location>
</feature>
<feature type="disulfide bond" evidence="24">
    <location>
        <begin position="538"/>
        <end position="565"/>
    </location>
</feature>
<evidence type="ECO:0000256" key="3">
    <source>
        <dbReference type="ARBA" id="ARBA00022475"/>
    </source>
</evidence>
<dbReference type="Proteomes" id="UP001153269">
    <property type="component" value="Unassembled WGS sequence"/>
</dbReference>
<feature type="disulfide bond" evidence="24">
    <location>
        <begin position="850"/>
        <end position="877"/>
    </location>
</feature>
<feature type="domain" description="Sushi" evidence="28">
    <location>
        <begin position="692"/>
        <end position="753"/>
    </location>
</feature>
<feature type="domain" description="Sushi" evidence="28">
    <location>
        <begin position="444"/>
        <end position="505"/>
    </location>
</feature>
<dbReference type="InterPro" id="IPR035976">
    <property type="entry name" value="Sushi/SCR/CCP_sf"/>
</dbReference>
<evidence type="ECO:0000256" key="8">
    <source>
        <dbReference type="ARBA" id="ARBA00022729"/>
    </source>
</evidence>
<feature type="disulfide bond" evidence="24">
    <location>
        <begin position="352"/>
        <end position="379"/>
    </location>
</feature>
<comment type="subcellular location">
    <subcellularLocation>
        <location evidence="1">Cell membrane</location>
        <topology evidence="1">Single-pass type I membrane protein</topology>
    </subcellularLocation>
</comment>
<keyword evidence="8" id="KW-0732">Signal</keyword>
<feature type="disulfide bond" evidence="24">
    <location>
        <begin position="600"/>
        <end position="627"/>
    </location>
</feature>
<evidence type="ECO:0000259" key="28">
    <source>
        <dbReference type="PROSITE" id="PS50923"/>
    </source>
</evidence>
<dbReference type="InterPro" id="IPR000436">
    <property type="entry name" value="Sushi_SCR_CCP_dom"/>
</dbReference>
<dbReference type="PROSITE" id="PS50026">
    <property type="entry name" value="EGF_3"/>
    <property type="match status" value="1"/>
</dbReference>
<dbReference type="InterPro" id="IPR016187">
    <property type="entry name" value="CTDL_fold"/>
</dbReference>
<feature type="domain" description="Sushi" evidence="28">
    <location>
        <begin position="256"/>
        <end position="319"/>
    </location>
</feature>
<dbReference type="Pfam" id="PF00084">
    <property type="entry name" value="Sushi"/>
    <property type="match status" value="11"/>
</dbReference>
<dbReference type="FunFam" id="2.10.25.10:FF:000176">
    <property type="entry name" value="Selectin P"/>
    <property type="match status" value="1"/>
</dbReference>
<feature type="domain" description="Sushi" evidence="28">
    <location>
        <begin position="320"/>
        <end position="381"/>
    </location>
</feature>
<keyword evidence="9" id="KW-0430">Lectin</keyword>
<evidence type="ECO:0000256" key="5">
    <source>
        <dbReference type="ARBA" id="ARBA00022659"/>
    </source>
</evidence>
<feature type="disulfide bond" evidence="24">
    <location>
        <begin position="414"/>
        <end position="441"/>
    </location>
</feature>
<keyword evidence="11" id="KW-0106">Calcium</keyword>
<evidence type="ECO:0000256" key="13">
    <source>
        <dbReference type="ARBA" id="ARBA00022989"/>
    </source>
</evidence>
<sequence length="1014" mass="109977">MMSQESVDIQQTLHHRVLIAALIIFTQDLSSGGGAQAWTYNYSIGPNRRWLQARQWCQEHFTDMVTIQSQEETDFINNLLPFNPKYYWIGVRRVDGAWISVMTNETVPEDAQNWAPDEPDGLVGQDCVEIYLKREIEVGMWNNEKCSKRKGTVCYSASCTQDSCSAHAECVETIGNHTCQCHPGFHGPRCEEAIACKPLLDPEQGSHQCFCPYGCNRFNSSCSFHCELGFRLVGVPQLLCQTSGHWNHRVPLCQVEQCPVLNHTNSSGGRMNCSHPIADYSYNSTCEVRCDEGYELSGDGHIRCDHTGQWTASVPACTVKKCAPIFSPVTGNMTCVYTVEPFIFGSWCDFTCQEGYYLSGNSTLTCLASGQWSKPTPKCAVVQCNSLEAPPHASMQCQGPLGEYSYDSICTVQCEEGFELIGTNKTKCSSQGNWSHALPLCQAKRCIPQNPPSHGSISCSDPNGSFRFGSRCTSACDEGFLLDGTSSTECTSLGTWNADIPRCPARTCSTLNSPTNGSLSCSHPHGEFRFGSRCTSACEEGFLLNGTADTECTSVGTWNADTALCTAKRCPSLNPPSHGSLSCSGPHGEFRFASQCTSSCEEGFVLNGTSSAECTSVGTWNADIPRCPATRCPTLNSPTNGSLSCSHPHGEFRFGSRCTSACEEGFLLNGMADTECTSVGTWNADTPLCTAKTCPALNPPSHGSLSCSDPHGEFRFGSQCTSDCEEGFLLNGTTDTECTSLGTWNTEQPHCLARPCPLLAEAPQHGRMNCSHPHSLFSYDSHCDFGCTEGFWLRGTPTVTCNSSGHWSRDLPTCELVQCEVIRALSLPLSVNCSHPLGNFSFGSQCLFTCKGRFSLNGTELLLCSPTGFWSDGLPNCTEDLPVGAAMLMYTGITATSVLVPLALIGLAALILTQFKRKGNRARSDFIVGNMRWVQERVHSRGKEALHTVGLHISVSPWAFSPDTAFSPSVVQNPALGFLNLSPPGFGAFQLGSVPGWSPSTGRKEKAEKCSEGL</sequence>
<feature type="disulfide bond" evidence="24">
    <location>
        <begin position="787"/>
        <end position="814"/>
    </location>
</feature>
<accession>A0A9N7YU41</accession>
<feature type="disulfide bond" evidence="24">
    <location>
        <begin position="290"/>
        <end position="317"/>
    </location>
</feature>
<gene>
    <name evidence="29" type="ORF">PLEPLA_LOCUS32207</name>
</gene>
<evidence type="ECO:0000256" key="18">
    <source>
        <dbReference type="ARBA" id="ARBA00040812"/>
    </source>
</evidence>
<dbReference type="PROSITE" id="PS00615">
    <property type="entry name" value="C_TYPE_LECTIN_1"/>
    <property type="match status" value="1"/>
</dbReference>
<evidence type="ECO:0000256" key="24">
    <source>
        <dbReference type="PROSITE-ProRule" id="PRU00302"/>
    </source>
</evidence>
<dbReference type="CDD" id="cd00054">
    <property type="entry name" value="EGF_CA"/>
    <property type="match status" value="1"/>
</dbReference>
<dbReference type="PROSITE" id="PS50041">
    <property type="entry name" value="C_TYPE_LECTIN_2"/>
    <property type="match status" value="1"/>
</dbReference>
<dbReference type="SMART" id="SM00034">
    <property type="entry name" value="CLECT"/>
    <property type="match status" value="1"/>
</dbReference>
<dbReference type="GO" id="GO:0005886">
    <property type="term" value="C:plasma membrane"/>
    <property type="evidence" value="ECO:0007669"/>
    <property type="project" value="UniProtKB-SubCell"/>
</dbReference>
<evidence type="ECO:0000256" key="10">
    <source>
        <dbReference type="ARBA" id="ARBA00022737"/>
    </source>
</evidence>
<feature type="domain" description="Sushi" evidence="28">
    <location>
        <begin position="817"/>
        <end position="879"/>
    </location>
</feature>
<dbReference type="PANTHER" id="PTHR19325">
    <property type="entry name" value="COMPLEMENT COMPONENT-RELATED SUSHI DOMAIN-CONTAINING"/>
    <property type="match status" value="1"/>
</dbReference>
<protein>
    <recommendedName>
        <fullName evidence="18">E-selectin</fullName>
    </recommendedName>
    <alternativeName>
        <fullName evidence="19">CD62 antigen-like family member E</fullName>
    </alternativeName>
    <alternativeName>
        <fullName evidence="20">Endothelial leukocyte adhesion molecule 1</fullName>
    </alternativeName>
    <alternativeName>
        <fullName evidence="21">Leukocyte-endothelial cell adhesion molecule 2</fullName>
    </alternativeName>
</protein>
<keyword evidence="6 25" id="KW-0812">Transmembrane</keyword>
<dbReference type="GO" id="GO:0046872">
    <property type="term" value="F:metal ion binding"/>
    <property type="evidence" value="ECO:0007669"/>
    <property type="project" value="UniProtKB-KW"/>
</dbReference>
<dbReference type="Pfam" id="PF00059">
    <property type="entry name" value="Lectin_C"/>
    <property type="match status" value="1"/>
</dbReference>
<keyword evidence="10" id="KW-0677">Repeat</keyword>
<keyword evidence="13 25" id="KW-1133">Transmembrane helix</keyword>
<evidence type="ECO:0000256" key="17">
    <source>
        <dbReference type="ARBA" id="ARBA00038738"/>
    </source>
</evidence>
<comment type="subunit">
    <text evidence="17">Interacts with SELPLG/PSGL1 and PODXL2 through the sialyl Lewis X epitope. SELPLG sulfation appears not to be required for this interaction.</text>
</comment>
<dbReference type="InterPro" id="IPR016186">
    <property type="entry name" value="C-type_lectin-like/link_sf"/>
</dbReference>
<evidence type="ECO:0000256" key="25">
    <source>
        <dbReference type="SAM" id="Phobius"/>
    </source>
</evidence>
<dbReference type="PRINTS" id="PR00343">
    <property type="entry name" value="SELECTIN"/>
</dbReference>
<feature type="domain" description="Sushi" evidence="28">
    <location>
        <begin position="568"/>
        <end position="629"/>
    </location>
</feature>
<evidence type="ECO:0000256" key="20">
    <source>
        <dbReference type="ARBA" id="ARBA00042113"/>
    </source>
</evidence>
<dbReference type="SMART" id="SM00181">
    <property type="entry name" value="EGF"/>
    <property type="match status" value="3"/>
</dbReference>
<dbReference type="Gene3D" id="3.10.100.10">
    <property type="entry name" value="Mannose-Binding Protein A, subunit A"/>
    <property type="match status" value="1"/>
</dbReference>
<dbReference type="PANTHER" id="PTHR19325:SF493">
    <property type="entry name" value="E-SELECTIN"/>
    <property type="match status" value="1"/>
</dbReference>
<feature type="domain" description="Sushi" evidence="28">
    <location>
        <begin position="194"/>
        <end position="255"/>
    </location>
</feature>
<evidence type="ECO:0000256" key="22">
    <source>
        <dbReference type="ARBA" id="ARBA00045695"/>
    </source>
</evidence>
<reference evidence="29" key="1">
    <citation type="submission" date="2020-03" db="EMBL/GenBank/DDBJ databases">
        <authorList>
            <person name="Weist P."/>
        </authorList>
    </citation>
    <scope>NUCLEOTIDE SEQUENCE</scope>
</reference>
<evidence type="ECO:0000313" key="29">
    <source>
        <dbReference type="EMBL" id="CAB1444491.1"/>
    </source>
</evidence>
<dbReference type="Gene3D" id="2.10.70.10">
    <property type="entry name" value="Complement Module, domain 1"/>
    <property type="match status" value="11"/>
</dbReference>
<dbReference type="InterPro" id="IPR000742">
    <property type="entry name" value="EGF"/>
</dbReference>
<comment type="function">
    <text evidence="22">Cell-surface glycoprotein having a role in immunoadhesion. Mediates in the adhesion of blood neutrophils in cytokine-activated endothelium through interaction with SELPLG/PSGL1. May have a role in capillary morphogenesis.</text>
</comment>
<evidence type="ECO:0000259" key="27">
    <source>
        <dbReference type="PROSITE" id="PS50041"/>
    </source>
</evidence>
<evidence type="ECO:0000256" key="1">
    <source>
        <dbReference type="ARBA" id="ARBA00004251"/>
    </source>
</evidence>
<evidence type="ECO:0000256" key="19">
    <source>
        <dbReference type="ARBA" id="ARBA00041401"/>
    </source>
</evidence>